<evidence type="ECO:0000313" key="3">
    <source>
        <dbReference type="Proteomes" id="UP000326831"/>
    </source>
</evidence>
<protein>
    <submittedName>
        <fullName evidence="2">FXSXX-COOH protein</fullName>
    </submittedName>
</protein>
<dbReference type="KEGG" id="ssub:CP968_25915"/>
<dbReference type="EMBL" id="CP023701">
    <property type="protein sequence ID" value="QEU81266.1"/>
    <property type="molecule type" value="Genomic_DNA"/>
</dbReference>
<accession>A0A5P2UPK6</accession>
<evidence type="ECO:0000256" key="1">
    <source>
        <dbReference type="SAM" id="MobiDB-lite"/>
    </source>
</evidence>
<gene>
    <name evidence="2" type="primary">fxsA</name>
    <name evidence="2" type="ORF">CP968_25915</name>
</gene>
<reference evidence="2 3" key="1">
    <citation type="submission" date="2017-09" db="EMBL/GenBank/DDBJ databases">
        <authorList>
            <person name="Lee N."/>
            <person name="Cho B.-K."/>
        </authorList>
    </citation>
    <scope>NUCLEOTIDE SEQUENCE [LARGE SCALE GENOMIC DNA]</scope>
    <source>
        <strain evidence="2 3">ATCC 27467</strain>
    </source>
</reference>
<dbReference type="NCBIfam" id="TIGR04268">
    <property type="entry name" value="FxSxx-COOH"/>
    <property type="match status" value="1"/>
</dbReference>
<dbReference type="OrthoDB" id="4275220at2"/>
<evidence type="ECO:0000313" key="2">
    <source>
        <dbReference type="EMBL" id="QEU81266.1"/>
    </source>
</evidence>
<proteinExistence type="predicted"/>
<name>A0A5P2UPK6_9ACTN</name>
<feature type="region of interest" description="Disordered" evidence="1">
    <location>
        <begin position="1"/>
        <end position="26"/>
    </location>
</feature>
<dbReference type="AlphaFoldDB" id="A0A5P2UPK6"/>
<feature type="compositionally biased region" description="Polar residues" evidence="1">
    <location>
        <begin position="8"/>
        <end position="18"/>
    </location>
</feature>
<sequence length="61" mass="6080">MAPKDGVVNTSASPSTGTAEARRTPLAQIDVRSASAAAALGRVLPAESGRSVQAPTFNSAL</sequence>
<organism evidence="2 3">
    <name type="scientific">Streptomyces subrutilus</name>
    <dbReference type="NCBI Taxonomy" id="36818"/>
    <lineage>
        <taxon>Bacteria</taxon>
        <taxon>Bacillati</taxon>
        <taxon>Actinomycetota</taxon>
        <taxon>Actinomycetes</taxon>
        <taxon>Kitasatosporales</taxon>
        <taxon>Streptomycetaceae</taxon>
        <taxon>Streptomyces</taxon>
    </lineage>
</organism>
<dbReference type="Proteomes" id="UP000326831">
    <property type="component" value="Chromosome"/>
</dbReference>
<keyword evidence="3" id="KW-1185">Reference proteome</keyword>
<dbReference type="InterPro" id="IPR026334">
    <property type="entry name" value="FxSxx-COOH"/>
</dbReference>